<reference evidence="1 2" key="1">
    <citation type="submission" date="2019-06" db="EMBL/GenBank/DDBJ databases">
        <title>Draft genomes of female and male turbot (Scophthalmus maximus).</title>
        <authorList>
            <person name="Xu H."/>
            <person name="Xu X.-W."/>
            <person name="Shao C."/>
            <person name="Chen S."/>
        </authorList>
    </citation>
    <scope>NUCLEOTIDE SEQUENCE [LARGE SCALE GENOMIC DNA]</scope>
    <source>
        <strain evidence="1">Ysfricsl-2016a</strain>
        <tissue evidence="1">Blood</tissue>
    </source>
</reference>
<organism evidence="1 2">
    <name type="scientific">Scophthalmus maximus</name>
    <name type="common">Turbot</name>
    <name type="synonym">Psetta maxima</name>
    <dbReference type="NCBI Taxonomy" id="52904"/>
    <lineage>
        <taxon>Eukaryota</taxon>
        <taxon>Metazoa</taxon>
        <taxon>Chordata</taxon>
        <taxon>Craniata</taxon>
        <taxon>Vertebrata</taxon>
        <taxon>Euteleostomi</taxon>
        <taxon>Actinopterygii</taxon>
        <taxon>Neopterygii</taxon>
        <taxon>Teleostei</taxon>
        <taxon>Neoteleostei</taxon>
        <taxon>Acanthomorphata</taxon>
        <taxon>Carangaria</taxon>
        <taxon>Pleuronectiformes</taxon>
        <taxon>Pleuronectoidei</taxon>
        <taxon>Scophthalmidae</taxon>
        <taxon>Scophthalmus</taxon>
    </lineage>
</organism>
<comment type="caution">
    <text evidence="1">The sequence shown here is derived from an EMBL/GenBank/DDBJ whole genome shotgun (WGS) entry which is preliminary data.</text>
</comment>
<proteinExistence type="predicted"/>
<dbReference type="Proteomes" id="UP000438429">
    <property type="component" value="Unassembled WGS sequence"/>
</dbReference>
<evidence type="ECO:0000313" key="2">
    <source>
        <dbReference type="Proteomes" id="UP000438429"/>
    </source>
</evidence>
<protein>
    <submittedName>
        <fullName evidence="1">Uncharacterized protein</fullName>
    </submittedName>
</protein>
<gene>
    <name evidence="1" type="ORF">F2P81_001184</name>
</gene>
<name>A0A6A4TYI2_SCOMX</name>
<accession>A0A6A4TYI2</accession>
<dbReference type="AlphaFoldDB" id="A0A6A4TYI2"/>
<sequence>MSAMLPGLHLESLGCSSDIGGGCYHQSVFFKCIIMQRSTSNDDRHEGQELEPDYFINDTLLTDAVTGHVQLLQRGNIQSLVFLSPEDMANSNCPPEVANIKESAKLLHCVKYRH</sequence>
<dbReference type="EMBL" id="VEVO01000001">
    <property type="protein sequence ID" value="KAF0047551.1"/>
    <property type="molecule type" value="Genomic_DNA"/>
</dbReference>
<evidence type="ECO:0000313" key="1">
    <source>
        <dbReference type="EMBL" id="KAF0047551.1"/>
    </source>
</evidence>